<organism evidence="1 2">
    <name type="scientific">Molorchus minor</name>
    <dbReference type="NCBI Taxonomy" id="1323400"/>
    <lineage>
        <taxon>Eukaryota</taxon>
        <taxon>Metazoa</taxon>
        <taxon>Ecdysozoa</taxon>
        <taxon>Arthropoda</taxon>
        <taxon>Hexapoda</taxon>
        <taxon>Insecta</taxon>
        <taxon>Pterygota</taxon>
        <taxon>Neoptera</taxon>
        <taxon>Endopterygota</taxon>
        <taxon>Coleoptera</taxon>
        <taxon>Polyphaga</taxon>
        <taxon>Cucujiformia</taxon>
        <taxon>Chrysomeloidea</taxon>
        <taxon>Cerambycidae</taxon>
        <taxon>Lamiinae</taxon>
        <taxon>Monochamini</taxon>
        <taxon>Molorchus</taxon>
    </lineage>
</organism>
<keyword evidence="2" id="KW-1185">Reference proteome</keyword>
<evidence type="ECO:0000313" key="2">
    <source>
        <dbReference type="Proteomes" id="UP001162164"/>
    </source>
</evidence>
<evidence type="ECO:0000313" key="1">
    <source>
        <dbReference type="EMBL" id="KAJ8976254.1"/>
    </source>
</evidence>
<reference evidence="1" key="1">
    <citation type="journal article" date="2023" name="Insect Mol. Biol.">
        <title>Genome sequencing provides insights into the evolution of gene families encoding plant cell wall-degrading enzymes in longhorned beetles.</title>
        <authorList>
            <person name="Shin N.R."/>
            <person name="Okamura Y."/>
            <person name="Kirsch R."/>
            <person name="Pauchet Y."/>
        </authorList>
    </citation>
    <scope>NUCLEOTIDE SEQUENCE</scope>
    <source>
        <strain evidence="1">MMC_N1</strain>
    </source>
</reference>
<dbReference type="EMBL" id="JAPWTJ010000703">
    <property type="protein sequence ID" value="KAJ8976254.1"/>
    <property type="molecule type" value="Genomic_DNA"/>
</dbReference>
<gene>
    <name evidence="1" type="ORF">NQ317_001888</name>
</gene>
<name>A0ABQ9JF96_9CUCU</name>
<comment type="caution">
    <text evidence="1">The sequence shown here is derived from an EMBL/GenBank/DDBJ whole genome shotgun (WGS) entry which is preliminary data.</text>
</comment>
<proteinExistence type="predicted"/>
<accession>A0ABQ9JF96</accession>
<sequence length="61" mass="7381">MYVIYHKSYFQQFLGYMNPTQPRRPYENSILKYKWILRSLKHAQVFEHDGAAGVLEIEQVF</sequence>
<protein>
    <submittedName>
        <fullName evidence="1">Uncharacterized protein</fullName>
    </submittedName>
</protein>
<dbReference type="Proteomes" id="UP001162164">
    <property type="component" value="Unassembled WGS sequence"/>
</dbReference>